<accession>A0ACB8BZ18</accession>
<reference evidence="1" key="1">
    <citation type="journal article" date="2021" name="New Phytol.">
        <title>Evolutionary innovations through gain and loss of genes in the ectomycorrhizal Boletales.</title>
        <authorList>
            <person name="Wu G."/>
            <person name="Miyauchi S."/>
            <person name="Morin E."/>
            <person name="Kuo A."/>
            <person name="Drula E."/>
            <person name="Varga T."/>
            <person name="Kohler A."/>
            <person name="Feng B."/>
            <person name="Cao Y."/>
            <person name="Lipzen A."/>
            <person name="Daum C."/>
            <person name="Hundley H."/>
            <person name="Pangilinan J."/>
            <person name="Johnson J."/>
            <person name="Barry K."/>
            <person name="LaButti K."/>
            <person name="Ng V."/>
            <person name="Ahrendt S."/>
            <person name="Min B."/>
            <person name="Choi I.G."/>
            <person name="Park H."/>
            <person name="Plett J.M."/>
            <person name="Magnuson J."/>
            <person name="Spatafora J.W."/>
            <person name="Nagy L.G."/>
            <person name="Henrissat B."/>
            <person name="Grigoriev I.V."/>
            <person name="Yang Z.L."/>
            <person name="Xu J."/>
            <person name="Martin F.M."/>
        </authorList>
    </citation>
    <scope>NUCLEOTIDE SEQUENCE</scope>
    <source>
        <strain evidence="1">KUC20120723A-06</strain>
    </source>
</reference>
<keyword evidence="2" id="KW-1185">Reference proteome</keyword>
<gene>
    <name evidence="1" type="ORF">BV22DRAFT_1028221</name>
</gene>
<proteinExistence type="predicted"/>
<organism evidence="1 2">
    <name type="scientific">Leucogyrophana mollusca</name>
    <dbReference type="NCBI Taxonomy" id="85980"/>
    <lineage>
        <taxon>Eukaryota</taxon>
        <taxon>Fungi</taxon>
        <taxon>Dikarya</taxon>
        <taxon>Basidiomycota</taxon>
        <taxon>Agaricomycotina</taxon>
        <taxon>Agaricomycetes</taxon>
        <taxon>Agaricomycetidae</taxon>
        <taxon>Boletales</taxon>
        <taxon>Boletales incertae sedis</taxon>
        <taxon>Leucogyrophana</taxon>
    </lineage>
</organism>
<evidence type="ECO:0000313" key="1">
    <source>
        <dbReference type="EMBL" id="KAH7930498.1"/>
    </source>
</evidence>
<comment type="caution">
    <text evidence="1">The sequence shown here is derived from an EMBL/GenBank/DDBJ whole genome shotgun (WGS) entry which is preliminary data.</text>
</comment>
<evidence type="ECO:0000313" key="2">
    <source>
        <dbReference type="Proteomes" id="UP000790709"/>
    </source>
</evidence>
<dbReference type="Proteomes" id="UP000790709">
    <property type="component" value="Unassembled WGS sequence"/>
</dbReference>
<sequence>MTSSLRNSLHRRNHKERSQLAHRARFGILEKHKDYVLRARDYHSKQDRITRLRQKAADRNKDEFYFGMNKERTVEGVHVKDRGNVAMPVDIVKLLKTQDEGYVRTMRAVGLKKIDKLKGQLTTLANLISPDDESLEDGEDALEEGDLETLREAGIISPSTPRKRNRTRNHVRPRHVLFVEDGEDAQQHAHRHSSGKKVDETVLSEGHANLDLGWKSEAEKKSRKLRGKALAQSTDEATGIAEENKLLALLHRKKLLKELAARLTRDTQLRYAQRELEMQRLLMGKGGRRKLRGVEEVGADRDNEDEDEDIPPRRVKADEKAYKPRVYKWRIERKR</sequence>
<protein>
    <submittedName>
        <fullName evidence="1">U3 small nucleolar RNA-associated protein 11</fullName>
    </submittedName>
</protein>
<name>A0ACB8BZ18_9AGAM</name>
<dbReference type="EMBL" id="MU266331">
    <property type="protein sequence ID" value="KAH7930498.1"/>
    <property type="molecule type" value="Genomic_DNA"/>
</dbReference>